<dbReference type="JaponicusDB" id="SJAG_02544"/>
<accession>B6K0I8</accession>
<name>B6K0I8_SCHJY</name>
<dbReference type="STRING" id="402676.B6K0I8"/>
<dbReference type="PANTHER" id="PTHR22093:SF0">
    <property type="entry name" value="LEUKOCYTE RECEPTOR CLUSTER MEMBER 1"/>
    <property type="match status" value="1"/>
</dbReference>
<feature type="region of interest" description="Disordered" evidence="1">
    <location>
        <begin position="78"/>
        <end position="178"/>
    </location>
</feature>
<keyword evidence="3" id="KW-1185">Reference proteome</keyword>
<feature type="compositionally biased region" description="Basic and acidic residues" evidence="1">
    <location>
        <begin position="78"/>
        <end position="93"/>
    </location>
</feature>
<dbReference type="GeneID" id="7051172"/>
<dbReference type="AlphaFoldDB" id="B6K0I8"/>
<evidence type="ECO:0000313" key="3">
    <source>
        <dbReference type="Proteomes" id="UP000001744"/>
    </source>
</evidence>
<sequence>MPLNLLKHKSWNVYSEKNRERVERDEELARLEAVEAAKAASWSRQGEKLTELPNVRTSSHANFWEKEEREHLEHERFQQEHKRELDAMKERHGLGPLPWYATSPSKEDNNLDPQLPIKSVKGSSLEDPLAFMNRVLSTKQSQDSKTTASASHKRSHNRVHKHTSHRHRRRKRTEEHKP</sequence>
<reference evidence="2 3" key="1">
    <citation type="journal article" date="2011" name="Science">
        <title>Comparative functional genomics of the fission yeasts.</title>
        <authorList>
            <person name="Rhind N."/>
            <person name="Chen Z."/>
            <person name="Yassour M."/>
            <person name="Thompson D.A."/>
            <person name="Haas B.J."/>
            <person name="Habib N."/>
            <person name="Wapinski I."/>
            <person name="Roy S."/>
            <person name="Lin M.F."/>
            <person name="Heiman D.I."/>
            <person name="Young S.K."/>
            <person name="Furuya K."/>
            <person name="Guo Y."/>
            <person name="Pidoux A."/>
            <person name="Chen H.M."/>
            <person name="Robbertse B."/>
            <person name="Goldberg J.M."/>
            <person name="Aoki K."/>
            <person name="Bayne E.H."/>
            <person name="Berlin A.M."/>
            <person name="Desjardins C.A."/>
            <person name="Dobbs E."/>
            <person name="Dukaj L."/>
            <person name="Fan L."/>
            <person name="FitzGerald M.G."/>
            <person name="French C."/>
            <person name="Gujja S."/>
            <person name="Hansen K."/>
            <person name="Keifenheim D."/>
            <person name="Levin J.Z."/>
            <person name="Mosher R.A."/>
            <person name="Mueller C.A."/>
            <person name="Pfiffner J."/>
            <person name="Priest M."/>
            <person name="Russ C."/>
            <person name="Smialowska A."/>
            <person name="Swoboda P."/>
            <person name="Sykes S.M."/>
            <person name="Vaughn M."/>
            <person name="Vengrova S."/>
            <person name="Yoder R."/>
            <person name="Zeng Q."/>
            <person name="Allshire R."/>
            <person name="Baulcombe D."/>
            <person name="Birren B.W."/>
            <person name="Brown W."/>
            <person name="Ekwall K."/>
            <person name="Kellis M."/>
            <person name="Leatherwood J."/>
            <person name="Levin H."/>
            <person name="Margalit H."/>
            <person name="Martienssen R."/>
            <person name="Nieduszynski C.A."/>
            <person name="Spatafora J.W."/>
            <person name="Friedman N."/>
            <person name="Dalgaard J.Z."/>
            <person name="Baumann P."/>
            <person name="Niki H."/>
            <person name="Regev A."/>
            <person name="Nusbaum C."/>
        </authorList>
    </citation>
    <scope>NUCLEOTIDE SEQUENCE [LARGE SCALE GENOMIC DNA]</scope>
    <source>
        <strain evidence="3">yFS275 / FY16936</strain>
    </source>
</reference>
<gene>
    <name evidence="2" type="ORF">SJAG_02544</name>
</gene>
<evidence type="ECO:0000313" key="2">
    <source>
        <dbReference type="EMBL" id="EEB07459.1"/>
    </source>
</evidence>
<feature type="compositionally biased region" description="Basic residues" evidence="1">
    <location>
        <begin position="151"/>
        <end position="171"/>
    </location>
</feature>
<evidence type="ECO:0000256" key="1">
    <source>
        <dbReference type="SAM" id="MobiDB-lite"/>
    </source>
</evidence>
<evidence type="ECO:0008006" key="4">
    <source>
        <dbReference type="Google" id="ProtNLM"/>
    </source>
</evidence>
<feature type="compositionally biased region" description="Polar residues" evidence="1">
    <location>
        <begin position="135"/>
        <end position="150"/>
    </location>
</feature>
<dbReference type="RefSeq" id="XP_002173752.1">
    <property type="nucleotide sequence ID" value="XM_002173716.2"/>
</dbReference>
<dbReference type="HOGENOM" id="CLU_127820_0_0_1"/>
<dbReference type="OMA" id="LGPLPWY"/>
<dbReference type="OrthoDB" id="2159131at2759"/>
<organism evidence="2 3">
    <name type="scientific">Schizosaccharomyces japonicus (strain yFS275 / FY16936)</name>
    <name type="common">Fission yeast</name>
    <dbReference type="NCBI Taxonomy" id="402676"/>
    <lineage>
        <taxon>Eukaryota</taxon>
        <taxon>Fungi</taxon>
        <taxon>Dikarya</taxon>
        <taxon>Ascomycota</taxon>
        <taxon>Taphrinomycotina</taxon>
        <taxon>Schizosaccharomycetes</taxon>
        <taxon>Schizosaccharomycetales</taxon>
        <taxon>Schizosaccharomycetaceae</taxon>
        <taxon>Schizosaccharomyces</taxon>
    </lineage>
</organism>
<dbReference type="EMBL" id="KE651166">
    <property type="protein sequence ID" value="EEB07459.1"/>
    <property type="molecule type" value="Genomic_DNA"/>
</dbReference>
<protein>
    <recommendedName>
        <fullName evidence="4">CBF1-interacting co-repressor CIR N-terminal domain-containing protein</fullName>
    </recommendedName>
</protein>
<dbReference type="eggNOG" id="ENOG502SF6E">
    <property type="taxonomic scope" value="Eukaryota"/>
</dbReference>
<dbReference type="Proteomes" id="UP000001744">
    <property type="component" value="Unassembled WGS sequence"/>
</dbReference>
<proteinExistence type="predicted"/>
<dbReference type="InterPro" id="IPR039875">
    <property type="entry name" value="LENG1-like"/>
</dbReference>
<dbReference type="VEuPathDB" id="FungiDB:SJAG_02544"/>
<dbReference type="PANTHER" id="PTHR22093">
    <property type="entry name" value="LEUKOCYTE RECEPTOR CLUSTER LRC MEMBER 1"/>
    <property type="match status" value="1"/>
</dbReference>